<evidence type="ECO:0000256" key="3">
    <source>
        <dbReference type="ARBA" id="ARBA00022676"/>
    </source>
</evidence>
<dbReference type="STRING" id="676599.ARC20_09195"/>
<feature type="transmembrane region" description="Helical" evidence="8">
    <location>
        <begin position="221"/>
        <end position="244"/>
    </location>
</feature>
<evidence type="ECO:0000259" key="9">
    <source>
        <dbReference type="Pfam" id="PF13231"/>
    </source>
</evidence>
<evidence type="ECO:0000256" key="5">
    <source>
        <dbReference type="ARBA" id="ARBA00022692"/>
    </source>
</evidence>
<evidence type="ECO:0000256" key="6">
    <source>
        <dbReference type="ARBA" id="ARBA00022989"/>
    </source>
</evidence>
<dbReference type="InterPro" id="IPR038731">
    <property type="entry name" value="RgtA/B/C-like"/>
</dbReference>
<dbReference type="Pfam" id="PF13231">
    <property type="entry name" value="PMT_2"/>
    <property type="match status" value="1"/>
</dbReference>
<keyword evidence="5 8" id="KW-0812">Transmembrane</keyword>
<feature type="transmembrane region" description="Helical" evidence="8">
    <location>
        <begin position="284"/>
        <end position="307"/>
    </location>
</feature>
<protein>
    <recommendedName>
        <fullName evidence="9">Glycosyltransferase RgtA/B/C/D-like domain-containing protein</fullName>
    </recommendedName>
</protein>
<gene>
    <name evidence="10" type="ORF">ARC20_09195</name>
</gene>
<proteinExistence type="predicted"/>
<dbReference type="PANTHER" id="PTHR33908:SF11">
    <property type="entry name" value="MEMBRANE PROTEIN"/>
    <property type="match status" value="1"/>
</dbReference>
<dbReference type="PANTHER" id="PTHR33908">
    <property type="entry name" value="MANNOSYLTRANSFERASE YKCB-RELATED"/>
    <property type="match status" value="1"/>
</dbReference>
<comment type="subcellular location">
    <subcellularLocation>
        <location evidence="1">Cell membrane</location>
        <topology evidence="1">Multi-pass membrane protein</topology>
    </subcellularLocation>
</comment>
<feature type="transmembrane region" description="Helical" evidence="8">
    <location>
        <begin position="328"/>
        <end position="349"/>
    </location>
</feature>
<sequence>MPLRTRNLLLVTLFGLYILLGLCIYPDYGVSWDEPISRTNGMVNLKYLEKTYFPAMLTPDVARYPDLQDWVDRDYGVAFELPLAALEQAFGVTGAAVYPFRHLLTFLFSTLGVLALYKTAAFVYRDYRAGLLAALMLVLSPRLFGESFYNSKDVVFLTVIALSTYTMTRLLWTPGWRWAVLHGLACGFAIDVRVMGVVMIPLTLAFLLVRLLKREISVRDLVIAGVTFAVTTVVVVVALFPFLWEDPLGNFLLTFGNMSKFRWSNQVLYLGELLRSTDLPWHYIPVWLLLTTPPLFTALMLAGAVHIGRNLLANRVALWATPAQMSELSFLALFLGPIVAVIAVGSVLYDGWRHLYFVYPAFLLVATGGAVAIARHVRHVRTLRIAFLGCIALALSCNVAWMARAHPLQNVYFNVLAGSNWKQHFDLDYWGLSNRDALRAILEADKSPLITIRVVGMTSLEPSTRAFAPSEAERLLLVDWVERPRYLLTNYRGEPKGIDPRRFPGYAPFYERKVGEEVVVTVLKRVDTSTEDAISRATRAYTEEEFKGLSYSLAPARKVAGATYVDLKIVNSGDQKIAALTSGNNPIHVSWRFLDRNDLPAGGFEPRLKLPRDIPAHGEAVLPIRIDRRKIVPGGTLQVDLVQEGTFWGQAIGMPPATLPWPAPGISVTSRAYTEAELSGLGFQLAPPRRSGGHLYVDLRIANNSGQRLAAMTTNNTPLRVSWRFLDRDGQAVGGFDPRINLPADIPAHGVLTVPLRIDPRAVVPGGTLEADLVQEGMFWGRSIGLTTATLRWPDDLARPAE</sequence>
<evidence type="ECO:0000313" key="10">
    <source>
        <dbReference type="EMBL" id="KRG43603.1"/>
    </source>
</evidence>
<feature type="domain" description="Glycosyltransferase RgtA/B/C/D-like" evidence="9">
    <location>
        <begin position="103"/>
        <end position="236"/>
    </location>
</feature>
<dbReference type="GO" id="GO:0005886">
    <property type="term" value="C:plasma membrane"/>
    <property type="evidence" value="ECO:0007669"/>
    <property type="project" value="UniProtKB-SubCell"/>
</dbReference>
<feature type="transmembrane region" description="Helical" evidence="8">
    <location>
        <begin position="355"/>
        <end position="373"/>
    </location>
</feature>
<feature type="transmembrane region" description="Helical" evidence="8">
    <location>
        <begin position="385"/>
        <end position="403"/>
    </location>
</feature>
<keyword evidence="7 8" id="KW-0472">Membrane</keyword>
<dbReference type="InterPro" id="IPR050297">
    <property type="entry name" value="LipidA_mod_glycosyltrf_83"/>
</dbReference>
<keyword evidence="11" id="KW-1185">Reference proteome</keyword>
<feature type="transmembrane region" description="Helical" evidence="8">
    <location>
        <begin position="103"/>
        <end position="121"/>
    </location>
</feature>
<dbReference type="GO" id="GO:0016763">
    <property type="term" value="F:pentosyltransferase activity"/>
    <property type="evidence" value="ECO:0007669"/>
    <property type="project" value="TreeGrafter"/>
</dbReference>
<comment type="caution">
    <text evidence="10">The sequence shown here is derived from an EMBL/GenBank/DDBJ whole genome shotgun (WGS) entry which is preliminary data.</text>
</comment>
<dbReference type="Proteomes" id="UP000051802">
    <property type="component" value="Unassembled WGS sequence"/>
</dbReference>
<dbReference type="EMBL" id="LLXU01000074">
    <property type="protein sequence ID" value="KRG43603.1"/>
    <property type="molecule type" value="Genomic_DNA"/>
</dbReference>
<organism evidence="10 11">
    <name type="scientific">Stenotrophomonas panacihumi</name>
    <dbReference type="NCBI Taxonomy" id="676599"/>
    <lineage>
        <taxon>Bacteria</taxon>
        <taxon>Pseudomonadati</taxon>
        <taxon>Pseudomonadota</taxon>
        <taxon>Gammaproteobacteria</taxon>
        <taxon>Lysobacterales</taxon>
        <taxon>Lysobacteraceae</taxon>
        <taxon>Stenotrophomonas</taxon>
    </lineage>
</organism>
<keyword evidence="2" id="KW-1003">Cell membrane</keyword>
<keyword evidence="4" id="KW-0808">Transferase</keyword>
<evidence type="ECO:0000256" key="7">
    <source>
        <dbReference type="ARBA" id="ARBA00023136"/>
    </source>
</evidence>
<feature type="transmembrane region" description="Helical" evidence="8">
    <location>
        <begin position="7"/>
        <end position="28"/>
    </location>
</feature>
<dbReference type="RefSeq" id="WP_057646299.1">
    <property type="nucleotide sequence ID" value="NZ_LLXU01000074.1"/>
</dbReference>
<evidence type="ECO:0000256" key="2">
    <source>
        <dbReference type="ARBA" id="ARBA00022475"/>
    </source>
</evidence>
<keyword evidence="3" id="KW-0328">Glycosyltransferase</keyword>
<accession>A0A0R0ATP5</accession>
<feature type="transmembrane region" description="Helical" evidence="8">
    <location>
        <begin position="178"/>
        <end position="209"/>
    </location>
</feature>
<dbReference type="AlphaFoldDB" id="A0A0R0ATP5"/>
<keyword evidence="6 8" id="KW-1133">Transmembrane helix</keyword>
<evidence type="ECO:0000313" key="11">
    <source>
        <dbReference type="Proteomes" id="UP000051802"/>
    </source>
</evidence>
<evidence type="ECO:0000256" key="1">
    <source>
        <dbReference type="ARBA" id="ARBA00004651"/>
    </source>
</evidence>
<name>A0A0R0ATP5_9GAMM</name>
<dbReference type="GO" id="GO:0009103">
    <property type="term" value="P:lipopolysaccharide biosynthetic process"/>
    <property type="evidence" value="ECO:0007669"/>
    <property type="project" value="UniProtKB-ARBA"/>
</dbReference>
<feature type="transmembrane region" description="Helical" evidence="8">
    <location>
        <begin position="154"/>
        <end position="172"/>
    </location>
</feature>
<evidence type="ECO:0000256" key="4">
    <source>
        <dbReference type="ARBA" id="ARBA00022679"/>
    </source>
</evidence>
<reference evidence="10 11" key="1">
    <citation type="submission" date="2015-10" db="EMBL/GenBank/DDBJ databases">
        <title>Genome sequencing and analysis of members of genus Stenotrophomonas.</title>
        <authorList>
            <person name="Patil P.P."/>
            <person name="Midha S."/>
            <person name="Patil P.B."/>
        </authorList>
    </citation>
    <scope>NUCLEOTIDE SEQUENCE [LARGE SCALE GENOMIC DNA]</scope>
    <source>
        <strain evidence="10 11">JCM 16536</strain>
    </source>
</reference>
<evidence type="ECO:0000256" key="8">
    <source>
        <dbReference type="SAM" id="Phobius"/>
    </source>
</evidence>